<dbReference type="Proteomes" id="UP000828390">
    <property type="component" value="Unassembled WGS sequence"/>
</dbReference>
<evidence type="ECO:0000256" key="1">
    <source>
        <dbReference type="SAM" id="SignalP"/>
    </source>
</evidence>
<gene>
    <name evidence="2" type="ORF">DPMN_113008</name>
</gene>
<comment type="caution">
    <text evidence="2">The sequence shown here is derived from an EMBL/GenBank/DDBJ whole genome shotgun (WGS) entry which is preliminary data.</text>
</comment>
<dbReference type="EMBL" id="JAIWYP010000004">
    <property type="protein sequence ID" value="KAH3839576.1"/>
    <property type="molecule type" value="Genomic_DNA"/>
</dbReference>
<evidence type="ECO:0000313" key="2">
    <source>
        <dbReference type="EMBL" id="KAH3839576.1"/>
    </source>
</evidence>
<accession>A0A9D4KI84</accession>
<keyword evidence="3" id="KW-1185">Reference proteome</keyword>
<evidence type="ECO:0000313" key="3">
    <source>
        <dbReference type="Proteomes" id="UP000828390"/>
    </source>
</evidence>
<protein>
    <submittedName>
        <fullName evidence="2">Uncharacterized protein</fullName>
    </submittedName>
</protein>
<name>A0A9D4KI84_DREPO</name>
<feature type="chain" id="PRO_5038693661" evidence="1">
    <location>
        <begin position="18"/>
        <end position="178"/>
    </location>
</feature>
<reference evidence="2" key="2">
    <citation type="submission" date="2020-11" db="EMBL/GenBank/DDBJ databases">
        <authorList>
            <person name="McCartney M.A."/>
            <person name="Auch B."/>
            <person name="Kono T."/>
            <person name="Mallez S."/>
            <person name="Becker A."/>
            <person name="Gohl D.M."/>
            <person name="Silverstein K.A.T."/>
            <person name="Koren S."/>
            <person name="Bechman K.B."/>
            <person name="Herman A."/>
            <person name="Abrahante J.E."/>
            <person name="Garbe J."/>
        </authorList>
    </citation>
    <scope>NUCLEOTIDE SEQUENCE</scope>
    <source>
        <strain evidence="2">Duluth1</strain>
        <tissue evidence="2">Whole animal</tissue>
    </source>
</reference>
<sequence>MRVLAVVSLCIVVAVFGQEGPPDTLNDEEGNRFIVKTNGESMQLFNDTGSLVSSVLNSKGWVVVISSDSRECIISNPRYCYRSCFKLVPFEGPVDDNVQDFCKGRPIMQQVPVPCDQNMGCCCRWRRIAWWPCLEPVCHANDESDICVDWGCAKWAWHWHWIQDCVSGWERPFFIHHV</sequence>
<organism evidence="2 3">
    <name type="scientific">Dreissena polymorpha</name>
    <name type="common">Zebra mussel</name>
    <name type="synonym">Mytilus polymorpha</name>
    <dbReference type="NCBI Taxonomy" id="45954"/>
    <lineage>
        <taxon>Eukaryota</taxon>
        <taxon>Metazoa</taxon>
        <taxon>Spiralia</taxon>
        <taxon>Lophotrochozoa</taxon>
        <taxon>Mollusca</taxon>
        <taxon>Bivalvia</taxon>
        <taxon>Autobranchia</taxon>
        <taxon>Heteroconchia</taxon>
        <taxon>Euheterodonta</taxon>
        <taxon>Imparidentia</taxon>
        <taxon>Neoheterodontei</taxon>
        <taxon>Myida</taxon>
        <taxon>Dreissenoidea</taxon>
        <taxon>Dreissenidae</taxon>
        <taxon>Dreissena</taxon>
    </lineage>
</organism>
<keyword evidence="1" id="KW-0732">Signal</keyword>
<dbReference type="AlphaFoldDB" id="A0A9D4KI84"/>
<feature type="signal peptide" evidence="1">
    <location>
        <begin position="1"/>
        <end position="17"/>
    </location>
</feature>
<proteinExistence type="predicted"/>
<reference evidence="2" key="1">
    <citation type="journal article" date="2019" name="bioRxiv">
        <title>The Genome of the Zebra Mussel, Dreissena polymorpha: A Resource for Invasive Species Research.</title>
        <authorList>
            <person name="McCartney M.A."/>
            <person name="Auch B."/>
            <person name="Kono T."/>
            <person name="Mallez S."/>
            <person name="Zhang Y."/>
            <person name="Obille A."/>
            <person name="Becker A."/>
            <person name="Abrahante J.E."/>
            <person name="Garbe J."/>
            <person name="Badalamenti J.P."/>
            <person name="Herman A."/>
            <person name="Mangelson H."/>
            <person name="Liachko I."/>
            <person name="Sullivan S."/>
            <person name="Sone E.D."/>
            <person name="Koren S."/>
            <person name="Silverstein K.A.T."/>
            <person name="Beckman K.B."/>
            <person name="Gohl D.M."/>
        </authorList>
    </citation>
    <scope>NUCLEOTIDE SEQUENCE</scope>
    <source>
        <strain evidence="2">Duluth1</strain>
        <tissue evidence="2">Whole animal</tissue>
    </source>
</reference>